<dbReference type="GO" id="GO:0043709">
    <property type="term" value="P:cell adhesion involved in single-species biofilm formation"/>
    <property type="evidence" value="ECO:0007669"/>
    <property type="project" value="TreeGrafter"/>
</dbReference>
<dbReference type="InterPro" id="IPR043128">
    <property type="entry name" value="Rev_trsase/Diguanyl_cyclase"/>
</dbReference>
<dbReference type="SMART" id="SM00267">
    <property type="entry name" value="GGDEF"/>
    <property type="match status" value="1"/>
</dbReference>
<comment type="caution">
    <text evidence="2">The sequence shown here is derived from an EMBL/GenBank/DDBJ whole genome shotgun (WGS) entry which is preliminary data.</text>
</comment>
<dbReference type="SUPFAM" id="SSF55073">
    <property type="entry name" value="Nucleotide cyclase"/>
    <property type="match status" value="1"/>
</dbReference>
<dbReference type="Gene3D" id="3.30.70.270">
    <property type="match status" value="1"/>
</dbReference>
<dbReference type="InterPro" id="IPR000160">
    <property type="entry name" value="GGDEF_dom"/>
</dbReference>
<name>A0A2H0XZ34_UNCSA</name>
<protein>
    <recommendedName>
        <fullName evidence="1">GGDEF domain-containing protein</fullName>
    </recommendedName>
</protein>
<organism evidence="2 3">
    <name type="scientific">Candidatus Saganbacteria bacterium CG08_land_8_20_14_0_20_45_16</name>
    <dbReference type="NCBI Taxonomy" id="2014293"/>
    <lineage>
        <taxon>Bacteria</taxon>
        <taxon>Bacillati</taxon>
        <taxon>Saganbacteria</taxon>
    </lineage>
</organism>
<accession>A0A2H0XZ34</accession>
<dbReference type="Proteomes" id="UP000231343">
    <property type="component" value="Unassembled WGS sequence"/>
</dbReference>
<dbReference type="PROSITE" id="PS50887">
    <property type="entry name" value="GGDEF"/>
    <property type="match status" value="1"/>
</dbReference>
<dbReference type="EMBL" id="PEYM01000059">
    <property type="protein sequence ID" value="PIS30228.1"/>
    <property type="molecule type" value="Genomic_DNA"/>
</dbReference>
<evidence type="ECO:0000313" key="2">
    <source>
        <dbReference type="EMBL" id="PIS30228.1"/>
    </source>
</evidence>
<evidence type="ECO:0000259" key="1">
    <source>
        <dbReference type="PROSITE" id="PS50887"/>
    </source>
</evidence>
<dbReference type="PANTHER" id="PTHR45138">
    <property type="entry name" value="REGULATORY COMPONENTS OF SENSORY TRANSDUCTION SYSTEM"/>
    <property type="match status" value="1"/>
</dbReference>
<proteinExistence type="predicted"/>
<dbReference type="GO" id="GO:0005886">
    <property type="term" value="C:plasma membrane"/>
    <property type="evidence" value="ECO:0007669"/>
    <property type="project" value="TreeGrafter"/>
</dbReference>
<dbReference type="CDD" id="cd01949">
    <property type="entry name" value="GGDEF"/>
    <property type="match status" value="1"/>
</dbReference>
<dbReference type="Pfam" id="PF00990">
    <property type="entry name" value="GGDEF"/>
    <property type="match status" value="1"/>
</dbReference>
<dbReference type="PANTHER" id="PTHR45138:SF9">
    <property type="entry name" value="DIGUANYLATE CYCLASE DGCM-RELATED"/>
    <property type="match status" value="1"/>
</dbReference>
<feature type="domain" description="GGDEF" evidence="1">
    <location>
        <begin position="363"/>
        <end position="516"/>
    </location>
</feature>
<dbReference type="NCBIfam" id="TIGR00254">
    <property type="entry name" value="GGDEF"/>
    <property type="match status" value="1"/>
</dbReference>
<dbReference type="AlphaFoldDB" id="A0A2H0XZ34"/>
<reference evidence="2 3" key="1">
    <citation type="submission" date="2017-09" db="EMBL/GenBank/DDBJ databases">
        <title>Depth-based differentiation of microbial function through sediment-hosted aquifers and enrichment of novel symbionts in the deep terrestrial subsurface.</title>
        <authorList>
            <person name="Probst A.J."/>
            <person name="Ladd B."/>
            <person name="Jarett J.K."/>
            <person name="Geller-Mcgrath D.E."/>
            <person name="Sieber C.M."/>
            <person name="Emerson J.B."/>
            <person name="Anantharaman K."/>
            <person name="Thomas B.C."/>
            <person name="Malmstrom R."/>
            <person name="Stieglmeier M."/>
            <person name="Klingl A."/>
            <person name="Woyke T."/>
            <person name="Ryan C.M."/>
            <person name="Banfield J.F."/>
        </authorList>
    </citation>
    <scope>NUCLEOTIDE SEQUENCE [LARGE SCALE GENOMIC DNA]</scope>
    <source>
        <strain evidence="2">CG08_land_8_20_14_0_20_45_16</strain>
    </source>
</reference>
<dbReference type="FunFam" id="3.30.70.270:FF:000001">
    <property type="entry name" value="Diguanylate cyclase domain protein"/>
    <property type="match status" value="1"/>
</dbReference>
<dbReference type="GO" id="GO:1902201">
    <property type="term" value="P:negative regulation of bacterial-type flagellum-dependent cell motility"/>
    <property type="evidence" value="ECO:0007669"/>
    <property type="project" value="TreeGrafter"/>
</dbReference>
<sequence>MVAIVPRKLAIAIKNAIRPFMISDPRAYSYLSSNLRLLLPKVTLSGKPNPQISARYARPFVTLLTLIAGVAVSGDDLFQALAAQGVFASVEADGPTVDEGDYRDMVWWEGKILAQDHFNGSFNRWAGLQTFTRSLLANHLSATGKLDLIVGGIRTVSRCSGVRVYELTTDSSRNWTEISLAGDAAKVSSRFAAEGVQPEPWEEKAFLHHTILEILRGTLYESAIREYLQQGAFTLQHGENWAIFYIPDRSRCNFIDENKIAVDEKTYGLGNVDEIAFLIIGDPRNDQRVKVFQLTKWGEGSSLLINDPKVDLPMLKALAETLAEDYKNEKLVGIDGLTGLWARSRLKEKLVEELVRGLRSSKQCLSVVMFDLDRFKLINDNYGHSFGDVALRQLAKAVKQRVRRTDVIIRYGGEEFLAILPEANVENAGALAEDIRRAVQKIKLMYGTQRVFLSVSLGIAGISGSEAIKELLSFLERDGGEDSDAWLVKAADQALYRAKEGCGDNPGRNQTVVFQRPNEFQYLRTPEDGTSC</sequence>
<dbReference type="InterPro" id="IPR029787">
    <property type="entry name" value="Nucleotide_cyclase"/>
</dbReference>
<gene>
    <name evidence="2" type="ORF">COT42_03370</name>
</gene>
<dbReference type="InterPro" id="IPR050469">
    <property type="entry name" value="Diguanylate_Cyclase"/>
</dbReference>
<evidence type="ECO:0000313" key="3">
    <source>
        <dbReference type="Proteomes" id="UP000231343"/>
    </source>
</evidence>
<dbReference type="GO" id="GO:0052621">
    <property type="term" value="F:diguanylate cyclase activity"/>
    <property type="evidence" value="ECO:0007669"/>
    <property type="project" value="TreeGrafter"/>
</dbReference>